<evidence type="ECO:0000256" key="6">
    <source>
        <dbReference type="RuleBase" id="RU000492"/>
    </source>
</evidence>
<dbReference type="NCBIfam" id="NF008394">
    <property type="entry name" value="PRK11192.1"/>
    <property type="match status" value="1"/>
</dbReference>
<dbReference type="SUPFAM" id="SSF52540">
    <property type="entry name" value="P-loop containing nucleoside triphosphate hydrolases"/>
    <property type="match status" value="1"/>
</dbReference>
<dbReference type="InterPro" id="IPR014001">
    <property type="entry name" value="Helicase_ATP-bd"/>
</dbReference>
<dbReference type="CDD" id="cd18787">
    <property type="entry name" value="SF2_C_DEAD"/>
    <property type="match status" value="1"/>
</dbReference>
<evidence type="ECO:0000259" key="8">
    <source>
        <dbReference type="PROSITE" id="PS51192"/>
    </source>
</evidence>
<dbReference type="InterPro" id="IPR000629">
    <property type="entry name" value="RNA-helicase_DEAD-box_CS"/>
</dbReference>
<dbReference type="Proteomes" id="UP000194450">
    <property type="component" value="Unassembled WGS sequence"/>
</dbReference>
<dbReference type="PANTHER" id="PTHR47959">
    <property type="entry name" value="ATP-DEPENDENT RNA HELICASE RHLE-RELATED"/>
    <property type="match status" value="1"/>
</dbReference>
<dbReference type="GO" id="GO:0005829">
    <property type="term" value="C:cytosol"/>
    <property type="evidence" value="ECO:0007669"/>
    <property type="project" value="TreeGrafter"/>
</dbReference>
<dbReference type="SMART" id="SM00487">
    <property type="entry name" value="DEXDc"/>
    <property type="match status" value="1"/>
</dbReference>
<dbReference type="InterPro" id="IPR011545">
    <property type="entry name" value="DEAD/DEAH_box_helicase_dom"/>
</dbReference>
<dbReference type="PROSITE" id="PS00039">
    <property type="entry name" value="DEAD_ATP_HELICASE"/>
    <property type="match status" value="1"/>
</dbReference>
<evidence type="ECO:0000256" key="2">
    <source>
        <dbReference type="ARBA" id="ARBA00022801"/>
    </source>
</evidence>
<gene>
    <name evidence="10" type="ORF">SAMN06297229_2191</name>
</gene>
<evidence type="ECO:0000256" key="1">
    <source>
        <dbReference type="ARBA" id="ARBA00022741"/>
    </source>
</evidence>
<feature type="domain" description="Helicase C-terminal" evidence="9">
    <location>
        <begin position="234"/>
        <end position="385"/>
    </location>
</feature>
<dbReference type="InterPro" id="IPR027417">
    <property type="entry name" value="P-loop_NTPase"/>
</dbReference>
<dbReference type="InterPro" id="IPR044742">
    <property type="entry name" value="DEAD/DEAH_RhlB"/>
</dbReference>
<dbReference type="PANTHER" id="PTHR47959:SF3">
    <property type="entry name" value="ATP-DEPENDENT RNA HELICASE SRMB"/>
    <property type="match status" value="1"/>
</dbReference>
<dbReference type="InterPro" id="IPR050079">
    <property type="entry name" value="DEAD_box_RNA_helicase"/>
</dbReference>
<dbReference type="InterPro" id="IPR001650">
    <property type="entry name" value="Helicase_C-like"/>
</dbReference>
<evidence type="ECO:0000256" key="4">
    <source>
        <dbReference type="ARBA" id="ARBA00022840"/>
    </source>
</evidence>
<keyword evidence="11" id="KW-1185">Reference proteome</keyword>
<dbReference type="CDD" id="cd00268">
    <property type="entry name" value="DEADc"/>
    <property type="match status" value="1"/>
</dbReference>
<reference evidence="11" key="1">
    <citation type="submission" date="2017-04" db="EMBL/GenBank/DDBJ databases">
        <authorList>
            <person name="Varghese N."/>
            <person name="Submissions S."/>
        </authorList>
    </citation>
    <scope>NUCLEOTIDE SEQUENCE [LARGE SCALE GENOMIC DNA]</scope>
</reference>
<evidence type="ECO:0000259" key="9">
    <source>
        <dbReference type="PROSITE" id="PS51194"/>
    </source>
</evidence>
<dbReference type="AlphaFoldDB" id="A0A1Y6G3B3"/>
<evidence type="ECO:0000256" key="3">
    <source>
        <dbReference type="ARBA" id="ARBA00022806"/>
    </source>
</evidence>
<sequence length="410" mass="45762">MTPDWDTLELDDTLIEVLHQQNLNKPAKVQEIVIPLALEGRDLLVNSPTGTGKTLAFLLPALQHLLDYPRRDPGSARVMVLAPTRELAQQIAEQAQTFTPATGISTVLITGGINYGTQHDMLAASHDILVATPGRLIDLLNAEQYELDNIEWLVIDEADRMLDMGFASSVKQIATAAHALRQKILLSATLDSTGVTRFADELLHEPEHITVDPSKRERGKILQRMYQADTTTHKLQLLVRVLIDNPGRRVVFVRTRERVAELSGKLESQGIKTLTLRGDMPQSDRQKIIARMEKFSDSVLIATDVAARGLDIDDIALVVNYDLPKQADVYLHRIGRTARAGKSGVAVALVEAHDAQLLGRIERYQKEKLERRVYDDLRPQYKFPDTRKSKAKKKKKKAATKAKGVGKRKS</sequence>
<dbReference type="Gene3D" id="3.40.50.300">
    <property type="entry name" value="P-loop containing nucleotide triphosphate hydrolases"/>
    <property type="match status" value="2"/>
</dbReference>
<evidence type="ECO:0000256" key="7">
    <source>
        <dbReference type="SAM" id="MobiDB-lite"/>
    </source>
</evidence>
<dbReference type="EMBL" id="FXWH01000003">
    <property type="protein sequence ID" value="SMQ80431.1"/>
    <property type="molecule type" value="Genomic_DNA"/>
</dbReference>
<protein>
    <submittedName>
        <fullName evidence="10">ATP-dependent RNA helicase SrmB</fullName>
    </submittedName>
</protein>
<keyword evidence="4 6" id="KW-0067">ATP-binding</keyword>
<accession>A0A1Y6G3B3</accession>
<dbReference type="Pfam" id="PF00270">
    <property type="entry name" value="DEAD"/>
    <property type="match status" value="1"/>
</dbReference>
<keyword evidence="2 6" id="KW-0378">Hydrolase</keyword>
<dbReference type="GO" id="GO:0016787">
    <property type="term" value="F:hydrolase activity"/>
    <property type="evidence" value="ECO:0007669"/>
    <property type="project" value="UniProtKB-KW"/>
</dbReference>
<keyword evidence="3 6" id="KW-0347">Helicase</keyword>
<feature type="compositionally biased region" description="Basic residues" evidence="7">
    <location>
        <begin position="389"/>
        <end position="410"/>
    </location>
</feature>
<evidence type="ECO:0000313" key="10">
    <source>
        <dbReference type="EMBL" id="SMQ80431.1"/>
    </source>
</evidence>
<comment type="similarity">
    <text evidence="5 6">Belongs to the DEAD box helicase family.</text>
</comment>
<dbReference type="OrthoDB" id="6232645at2"/>
<dbReference type="RefSeq" id="WP_086435324.1">
    <property type="nucleotide sequence ID" value="NZ_FXWH01000003.1"/>
</dbReference>
<evidence type="ECO:0000256" key="5">
    <source>
        <dbReference type="ARBA" id="ARBA00038437"/>
    </source>
</evidence>
<dbReference type="SMART" id="SM00490">
    <property type="entry name" value="HELICc"/>
    <property type="match status" value="1"/>
</dbReference>
<organism evidence="10 11">
    <name type="scientific">Pseudidiomarina planktonica</name>
    <dbReference type="NCBI Taxonomy" id="1323738"/>
    <lineage>
        <taxon>Bacteria</taxon>
        <taxon>Pseudomonadati</taxon>
        <taxon>Pseudomonadota</taxon>
        <taxon>Gammaproteobacteria</taxon>
        <taxon>Alteromonadales</taxon>
        <taxon>Idiomarinaceae</taxon>
        <taxon>Pseudidiomarina</taxon>
    </lineage>
</organism>
<evidence type="ECO:0000313" key="11">
    <source>
        <dbReference type="Proteomes" id="UP000194450"/>
    </source>
</evidence>
<feature type="domain" description="Helicase ATP-binding" evidence="8">
    <location>
        <begin position="34"/>
        <end position="208"/>
    </location>
</feature>
<dbReference type="Pfam" id="PF00271">
    <property type="entry name" value="Helicase_C"/>
    <property type="match status" value="1"/>
</dbReference>
<proteinExistence type="inferred from homology"/>
<dbReference type="GO" id="GO:0005524">
    <property type="term" value="F:ATP binding"/>
    <property type="evidence" value="ECO:0007669"/>
    <property type="project" value="UniProtKB-KW"/>
</dbReference>
<dbReference type="GO" id="GO:0003724">
    <property type="term" value="F:RNA helicase activity"/>
    <property type="evidence" value="ECO:0007669"/>
    <property type="project" value="TreeGrafter"/>
</dbReference>
<keyword evidence="1 6" id="KW-0547">Nucleotide-binding</keyword>
<dbReference type="GO" id="GO:0003676">
    <property type="term" value="F:nucleic acid binding"/>
    <property type="evidence" value="ECO:0007669"/>
    <property type="project" value="InterPro"/>
</dbReference>
<feature type="region of interest" description="Disordered" evidence="7">
    <location>
        <begin position="380"/>
        <end position="410"/>
    </location>
</feature>
<dbReference type="PROSITE" id="PS51192">
    <property type="entry name" value="HELICASE_ATP_BIND_1"/>
    <property type="match status" value="1"/>
</dbReference>
<dbReference type="PROSITE" id="PS51194">
    <property type="entry name" value="HELICASE_CTER"/>
    <property type="match status" value="1"/>
</dbReference>
<name>A0A1Y6G3B3_9GAMM</name>